<dbReference type="OrthoDB" id="303624at2157"/>
<reference evidence="2" key="1">
    <citation type="submission" date="2016-10" db="EMBL/GenBank/DDBJ databases">
        <authorList>
            <person name="de Groot N.N."/>
        </authorList>
    </citation>
    <scope>NUCLEOTIDE SEQUENCE [LARGE SCALE GENOMIC DNA]</scope>
    <source>
        <strain evidence="2">CDM_6</strain>
    </source>
</reference>
<name>A0A1G6VHH9_9EURY</name>
<evidence type="ECO:0000313" key="2">
    <source>
        <dbReference type="EMBL" id="SEU14124.1"/>
    </source>
</evidence>
<organism evidence="1 4">
    <name type="scientific">Natrinema hispanicum</name>
    <dbReference type="NCBI Taxonomy" id="392421"/>
    <lineage>
        <taxon>Archaea</taxon>
        <taxon>Methanobacteriati</taxon>
        <taxon>Methanobacteriota</taxon>
        <taxon>Stenosarchaea group</taxon>
        <taxon>Halobacteria</taxon>
        <taxon>Halobacteriales</taxon>
        <taxon>Natrialbaceae</taxon>
        <taxon>Natrinema</taxon>
    </lineage>
</organism>
<evidence type="ECO:0000313" key="4">
    <source>
        <dbReference type="Proteomes" id="UP000324021"/>
    </source>
</evidence>
<dbReference type="AlphaFoldDB" id="A0A1G6VHH9"/>
<proteinExistence type="predicted"/>
<dbReference type="EMBL" id="FMZP01000028">
    <property type="protein sequence ID" value="SDD52951.1"/>
    <property type="molecule type" value="Genomic_DNA"/>
</dbReference>
<gene>
    <name evidence="2" type="ORF">SAMN04488694_1643</name>
    <name evidence="1" type="ORF">SAMN05192552_102831</name>
</gene>
<dbReference type="EMBL" id="FOIC01000064">
    <property type="protein sequence ID" value="SEU14124.1"/>
    <property type="molecule type" value="Genomic_DNA"/>
</dbReference>
<sequence length="65" mass="7626">MGRQFWYTAYANAQKQLLATLDAIAADQGSSDASVVFKNYLLEAERRQYRREYMRDRLAEAFDLK</sequence>
<keyword evidence="3" id="KW-1185">Reference proteome</keyword>
<dbReference type="Proteomes" id="UP000199320">
    <property type="component" value="Unassembled WGS sequence"/>
</dbReference>
<reference evidence="3 4" key="2">
    <citation type="submission" date="2016-10" db="EMBL/GenBank/DDBJ databases">
        <authorList>
            <person name="Varghese N."/>
            <person name="Submissions S."/>
        </authorList>
    </citation>
    <scope>NUCLEOTIDE SEQUENCE [LARGE SCALE GENOMIC DNA]</scope>
    <source>
        <strain evidence="1 4">CDM_1</strain>
        <strain evidence="3">CDM_6</strain>
    </source>
</reference>
<evidence type="ECO:0000313" key="3">
    <source>
        <dbReference type="Proteomes" id="UP000199320"/>
    </source>
</evidence>
<dbReference type="STRING" id="392421.SAMN04488694_1643"/>
<protein>
    <submittedName>
        <fullName evidence="1">Uncharacterized protein</fullName>
    </submittedName>
</protein>
<dbReference type="Proteomes" id="UP000324021">
    <property type="component" value="Unassembled WGS sequence"/>
</dbReference>
<accession>A0A1G6VHH9</accession>
<evidence type="ECO:0000313" key="1">
    <source>
        <dbReference type="EMBL" id="SDD52951.1"/>
    </source>
</evidence>